<dbReference type="EMBL" id="CP091512">
    <property type="protein sequence ID" value="UOO91894.1"/>
    <property type="molecule type" value="Genomic_DNA"/>
</dbReference>
<dbReference type="PANTHER" id="PTHR11592">
    <property type="entry name" value="GLUTATHIONE PEROXIDASE"/>
    <property type="match status" value="1"/>
</dbReference>
<evidence type="ECO:0000313" key="6">
    <source>
        <dbReference type="Proteomes" id="UP000832034"/>
    </source>
</evidence>
<keyword evidence="6" id="KW-1185">Reference proteome</keyword>
<dbReference type="RefSeq" id="WP_019957365.1">
    <property type="nucleotide sequence ID" value="NZ_CP091512.1"/>
</dbReference>
<keyword evidence="2 4" id="KW-0575">Peroxidase</keyword>
<reference evidence="5" key="1">
    <citation type="submission" date="2021-12" db="EMBL/GenBank/DDBJ databases">
        <authorList>
            <person name="Veyrier F.J."/>
        </authorList>
    </citation>
    <scope>NUCLEOTIDE SEQUENCE</scope>
    <source>
        <strain evidence="5">SAG 1488-6</strain>
    </source>
</reference>
<evidence type="ECO:0000313" key="5">
    <source>
        <dbReference type="EMBL" id="UOO91894.1"/>
    </source>
</evidence>
<evidence type="ECO:0000256" key="1">
    <source>
        <dbReference type="ARBA" id="ARBA00006926"/>
    </source>
</evidence>
<dbReference type="Gene3D" id="3.40.30.10">
    <property type="entry name" value="Glutaredoxin"/>
    <property type="match status" value="1"/>
</dbReference>
<sequence length="159" mass="18139">MNIYSHFINDLSGHPISLTDYQNHAILIFNSASECGFTPQLTQLVQLHHQYAHQGLVIIGCPCNQFRQQEPGSANEIAQFCESRYHIPFLMTEKIDVNGPHTHPLWQDLKQAQTGFLGTSSIKWNFTKFLINRSGEVVERVATWRNPMSMVTAIEKVLK</sequence>
<reference evidence="5" key="2">
    <citation type="journal article" date="2022" name="Res Sq">
        <title>Evolution of multicellular longitudinally dividing oral cavity symbionts (Neisseriaceae).</title>
        <authorList>
            <person name="Nyongesa S."/>
            <person name="Weber P."/>
            <person name="Bernet E."/>
            <person name="Pullido F."/>
            <person name="Nieckarz M."/>
            <person name="Delaby M."/>
            <person name="Nieves C."/>
            <person name="Viehboeck T."/>
            <person name="Krause N."/>
            <person name="Rivera-Millot A."/>
            <person name="Nakamura A."/>
            <person name="Vischer N."/>
            <person name="VanNieuwenhze M."/>
            <person name="Brun Y."/>
            <person name="Cava F."/>
            <person name="Bulgheresi S."/>
            <person name="Veyrier F."/>
        </authorList>
    </citation>
    <scope>NUCLEOTIDE SEQUENCE</scope>
    <source>
        <strain evidence="5">SAG 1488-6</strain>
    </source>
</reference>
<evidence type="ECO:0000256" key="3">
    <source>
        <dbReference type="ARBA" id="ARBA00023002"/>
    </source>
</evidence>
<keyword evidence="3 4" id="KW-0560">Oxidoreductase</keyword>
<dbReference type="SUPFAM" id="SSF52833">
    <property type="entry name" value="Thioredoxin-like"/>
    <property type="match status" value="1"/>
</dbReference>
<organism evidence="5 6">
    <name type="scientific">Vitreoscilla stercoraria</name>
    <dbReference type="NCBI Taxonomy" id="61"/>
    <lineage>
        <taxon>Bacteria</taxon>
        <taxon>Pseudomonadati</taxon>
        <taxon>Pseudomonadota</taxon>
        <taxon>Betaproteobacteria</taxon>
        <taxon>Neisseriales</taxon>
        <taxon>Neisseriaceae</taxon>
        <taxon>Vitreoscilla</taxon>
    </lineage>
</organism>
<accession>A0ABY4E9F8</accession>
<dbReference type="PANTHER" id="PTHR11592:SF78">
    <property type="entry name" value="GLUTATHIONE PEROXIDASE"/>
    <property type="match status" value="1"/>
</dbReference>
<name>A0ABY4E9F8_VITST</name>
<dbReference type="CDD" id="cd00340">
    <property type="entry name" value="GSH_Peroxidase"/>
    <property type="match status" value="1"/>
</dbReference>
<comment type="similarity">
    <text evidence="1 4">Belongs to the glutathione peroxidase family.</text>
</comment>
<dbReference type="Proteomes" id="UP000832034">
    <property type="component" value="Chromosome"/>
</dbReference>
<dbReference type="GO" id="GO:0004601">
    <property type="term" value="F:peroxidase activity"/>
    <property type="evidence" value="ECO:0007669"/>
    <property type="project" value="UniProtKB-KW"/>
</dbReference>
<protein>
    <recommendedName>
        <fullName evidence="4">Glutathione peroxidase</fullName>
    </recommendedName>
</protein>
<dbReference type="Pfam" id="PF00255">
    <property type="entry name" value="GSHPx"/>
    <property type="match status" value="1"/>
</dbReference>
<dbReference type="InterPro" id="IPR036249">
    <property type="entry name" value="Thioredoxin-like_sf"/>
</dbReference>
<gene>
    <name evidence="5" type="ORF">LVJ81_09650</name>
</gene>
<dbReference type="InterPro" id="IPR000889">
    <property type="entry name" value="Glutathione_peroxidase"/>
</dbReference>
<evidence type="ECO:0000256" key="4">
    <source>
        <dbReference type="RuleBase" id="RU000499"/>
    </source>
</evidence>
<proteinExistence type="inferred from homology"/>
<dbReference type="PROSITE" id="PS51355">
    <property type="entry name" value="GLUTATHIONE_PEROXID_3"/>
    <property type="match status" value="1"/>
</dbReference>
<dbReference type="PRINTS" id="PR01011">
    <property type="entry name" value="GLUTPROXDASE"/>
</dbReference>
<evidence type="ECO:0000256" key="2">
    <source>
        <dbReference type="ARBA" id="ARBA00022559"/>
    </source>
</evidence>
<dbReference type="PIRSF" id="PIRSF000303">
    <property type="entry name" value="Glutathion_perox"/>
    <property type="match status" value="1"/>
</dbReference>